<dbReference type="Proteomes" id="UP000623129">
    <property type="component" value="Unassembled WGS sequence"/>
</dbReference>
<evidence type="ECO:0000313" key="5">
    <source>
        <dbReference type="Proteomes" id="UP000623129"/>
    </source>
</evidence>
<dbReference type="InterPro" id="IPR011990">
    <property type="entry name" value="TPR-like_helical_dom_sf"/>
</dbReference>
<feature type="compositionally biased region" description="Low complexity" evidence="3">
    <location>
        <begin position="85"/>
        <end position="95"/>
    </location>
</feature>
<feature type="repeat" description="TPR" evidence="1">
    <location>
        <begin position="253"/>
        <end position="286"/>
    </location>
</feature>
<name>A0A833RR06_9POAL</name>
<evidence type="ECO:0000256" key="2">
    <source>
        <dbReference type="SAM" id="Coils"/>
    </source>
</evidence>
<dbReference type="OrthoDB" id="1856606at2759"/>
<protein>
    <submittedName>
        <fullName evidence="4">Protein SLOW GREEN 1</fullName>
    </submittedName>
</protein>
<dbReference type="Gene3D" id="1.25.40.10">
    <property type="entry name" value="Tetratricopeptide repeat domain"/>
    <property type="match status" value="1"/>
</dbReference>
<sequence length="324" mass="36382">MDYLVGAAPIPSQRLLPSISRPLRKSKHLPVIASSSSKTPNTLLLTLRTTISSAVLLTATSAALLSGKALADPSIPPPSTVETIPLSESPESKSETSTLSQLLDSNEQLSDDLRKIIYTKIDTASYDEEKLSLLCKVISSRPSEIEWKISAAMLLSDKHEIAKARKILEEVLSQEPLSLDALREYAILMDLAKDYSAVYKRLEEAMEIANGENKKKEVRGIRFIKAWMLIFQHKLEEALKSLEELRIEDTEDYRSYFALGVVYSLMDKSKEAKEVFQKLKDLSGSNIEVETVLKNGRLGMVVFRTEEKVHKVEFRVFSYDGIDR</sequence>
<dbReference type="InterPro" id="IPR019734">
    <property type="entry name" value="TPR_rpt"/>
</dbReference>
<proteinExistence type="predicted"/>
<evidence type="ECO:0000256" key="1">
    <source>
        <dbReference type="PROSITE-ProRule" id="PRU00339"/>
    </source>
</evidence>
<evidence type="ECO:0000313" key="4">
    <source>
        <dbReference type="EMBL" id="KAF3340326.1"/>
    </source>
</evidence>
<reference evidence="4" key="1">
    <citation type="submission" date="2020-01" db="EMBL/GenBank/DDBJ databases">
        <title>Genome sequence of Kobresia littledalei, the first chromosome-level genome in the family Cyperaceae.</title>
        <authorList>
            <person name="Qu G."/>
        </authorList>
    </citation>
    <scope>NUCLEOTIDE SEQUENCE</scope>
    <source>
        <strain evidence="4">C.B.Clarke</strain>
        <tissue evidence="4">Leaf</tissue>
    </source>
</reference>
<keyword evidence="5" id="KW-1185">Reference proteome</keyword>
<dbReference type="EMBL" id="SWLB01000003">
    <property type="protein sequence ID" value="KAF3340326.1"/>
    <property type="molecule type" value="Genomic_DNA"/>
</dbReference>
<keyword evidence="1" id="KW-0802">TPR repeat</keyword>
<organism evidence="4 5">
    <name type="scientific">Carex littledalei</name>
    <dbReference type="NCBI Taxonomy" id="544730"/>
    <lineage>
        <taxon>Eukaryota</taxon>
        <taxon>Viridiplantae</taxon>
        <taxon>Streptophyta</taxon>
        <taxon>Embryophyta</taxon>
        <taxon>Tracheophyta</taxon>
        <taxon>Spermatophyta</taxon>
        <taxon>Magnoliopsida</taxon>
        <taxon>Liliopsida</taxon>
        <taxon>Poales</taxon>
        <taxon>Cyperaceae</taxon>
        <taxon>Cyperoideae</taxon>
        <taxon>Cariceae</taxon>
        <taxon>Carex</taxon>
        <taxon>Carex subgen. Euthyceras</taxon>
    </lineage>
</organism>
<dbReference type="PROSITE" id="PS50005">
    <property type="entry name" value="TPR"/>
    <property type="match status" value="1"/>
</dbReference>
<gene>
    <name evidence="4" type="ORF">FCM35_KLT16097</name>
</gene>
<evidence type="ECO:0000256" key="3">
    <source>
        <dbReference type="SAM" id="MobiDB-lite"/>
    </source>
</evidence>
<accession>A0A833RR06</accession>
<comment type="caution">
    <text evidence="4">The sequence shown here is derived from an EMBL/GenBank/DDBJ whole genome shotgun (WGS) entry which is preliminary data.</text>
</comment>
<feature type="coiled-coil region" evidence="2">
    <location>
        <begin position="192"/>
        <end position="248"/>
    </location>
</feature>
<feature type="region of interest" description="Disordered" evidence="3">
    <location>
        <begin position="73"/>
        <end position="95"/>
    </location>
</feature>
<dbReference type="SUPFAM" id="SSF48452">
    <property type="entry name" value="TPR-like"/>
    <property type="match status" value="1"/>
</dbReference>
<dbReference type="AlphaFoldDB" id="A0A833RR06"/>
<keyword evidence="2" id="KW-0175">Coiled coil</keyword>